<dbReference type="AlphaFoldDB" id="A0A9N9EUF7"/>
<gene>
    <name evidence="1" type="ORF">ALEPTO_LOCUS11058</name>
</gene>
<sequence>APYMPQLIANAREQITRVLKAELCKKDQIKTALIAQYIYHGQVSKGKEEDINEHIDKSILEIDEKIDSFMKSGSGWNLVRIETLTIEAYTLRRAVGGSYISTLKKLANTKCTINPDNSKIIDPVTGIPSDNCLQGALACYFANKDGHTEHLERIFTKKDYRQYLNIVNLEMPTLICSCIFNKIEEMNPDISINV</sequence>
<name>A0A9N9EUF7_9GLOM</name>
<proteinExistence type="predicted"/>
<dbReference type="Proteomes" id="UP000789508">
    <property type="component" value="Unassembled WGS sequence"/>
</dbReference>
<reference evidence="1" key="1">
    <citation type="submission" date="2021-06" db="EMBL/GenBank/DDBJ databases">
        <authorList>
            <person name="Kallberg Y."/>
            <person name="Tangrot J."/>
            <person name="Rosling A."/>
        </authorList>
    </citation>
    <scope>NUCLEOTIDE SEQUENCE</scope>
    <source>
        <strain evidence="1">FL130A</strain>
    </source>
</reference>
<feature type="non-terminal residue" evidence="1">
    <location>
        <position position="194"/>
    </location>
</feature>
<protein>
    <submittedName>
        <fullName evidence="1">5053_t:CDS:1</fullName>
    </submittedName>
</protein>
<dbReference type="EMBL" id="CAJVPS010015500">
    <property type="protein sequence ID" value="CAG8686806.1"/>
    <property type="molecule type" value="Genomic_DNA"/>
</dbReference>
<dbReference type="OrthoDB" id="2397273at2759"/>
<organism evidence="1 2">
    <name type="scientific">Ambispora leptoticha</name>
    <dbReference type="NCBI Taxonomy" id="144679"/>
    <lineage>
        <taxon>Eukaryota</taxon>
        <taxon>Fungi</taxon>
        <taxon>Fungi incertae sedis</taxon>
        <taxon>Mucoromycota</taxon>
        <taxon>Glomeromycotina</taxon>
        <taxon>Glomeromycetes</taxon>
        <taxon>Archaeosporales</taxon>
        <taxon>Ambisporaceae</taxon>
        <taxon>Ambispora</taxon>
    </lineage>
</organism>
<evidence type="ECO:0000313" key="1">
    <source>
        <dbReference type="EMBL" id="CAG8686806.1"/>
    </source>
</evidence>
<accession>A0A9N9EUF7</accession>
<keyword evidence="2" id="KW-1185">Reference proteome</keyword>
<comment type="caution">
    <text evidence="1">The sequence shown here is derived from an EMBL/GenBank/DDBJ whole genome shotgun (WGS) entry which is preliminary data.</text>
</comment>
<evidence type="ECO:0000313" key="2">
    <source>
        <dbReference type="Proteomes" id="UP000789508"/>
    </source>
</evidence>